<dbReference type="GO" id="GO:0008965">
    <property type="term" value="F:phosphoenolpyruvate-protein phosphotransferase activity"/>
    <property type="evidence" value="ECO:0007669"/>
    <property type="project" value="UniProtKB-EC"/>
</dbReference>
<feature type="compositionally biased region" description="Low complexity" evidence="1">
    <location>
        <begin position="262"/>
        <end position="278"/>
    </location>
</feature>
<feature type="compositionally biased region" description="Basic residues" evidence="1">
    <location>
        <begin position="1"/>
        <end position="18"/>
    </location>
</feature>
<accession>A0A6J4MPX5</accession>
<dbReference type="EC" id="2.7.3.9" evidence="2"/>
<feature type="non-terminal residue" evidence="2">
    <location>
        <position position="595"/>
    </location>
</feature>
<feature type="compositionally biased region" description="Basic residues" evidence="1">
    <location>
        <begin position="428"/>
        <end position="440"/>
    </location>
</feature>
<evidence type="ECO:0000313" key="2">
    <source>
        <dbReference type="EMBL" id="CAA9365536.1"/>
    </source>
</evidence>
<feature type="compositionally biased region" description="Basic residues" evidence="1">
    <location>
        <begin position="87"/>
        <end position="98"/>
    </location>
</feature>
<feature type="compositionally biased region" description="Low complexity" evidence="1">
    <location>
        <begin position="19"/>
        <end position="29"/>
    </location>
</feature>
<feature type="compositionally biased region" description="Low complexity" evidence="1">
    <location>
        <begin position="560"/>
        <end position="572"/>
    </location>
</feature>
<feature type="region of interest" description="Disordered" evidence="1">
    <location>
        <begin position="463"/>
        <end position="582"/>
    </location>
</feature>
<feature type="compositionally biased region" description="Basic residues" evidence="1">
    <location>
        <begin position="48"/>
        <end position="58"/>
    </location>
</feature>
<feature type="compositionally biased region" description="Basic and acidic residues" evidence="1">
    <location>
        <begin position="135"/>
        <end position="149"/>
    </location>
</feature>
<dbReference type="EMBL" id="CADCTV010000851">
    <property type="protein sequence ID" value="CAA9365536.1"/>
    <property type="molecule type" value="Genomic_DNA"/>
</dbReference>
<feature type="compositionally biased region" description="Basic residues" evidence="1">
    <location>
        <begin position="279"/>
        <end position="297"/>
    </location>
</feature>
<evidence type="ECO:0000256" key="1">
    <source>
        <dbReference type="SAM" id="MobiDB-lite"/>
    </source>
</evidence>
<feature type="compositionally biased region" description="Basic residues" evidence="1">
    <location>
        <begin position="208"/>
        <end position="221"/>
    </location>
</feature>
<feature type="compositionally biased region" description="Low complexity" evidence="1">
    <location>
        <begin position="372"/>
        <end position="384"/>
    </location>
</feature>
<keyword evidence="2" id="KW-0808">Transferase</keyword>
<proteinExistence type="predicted"/>
<feature type="non-terminal residue" evidence="2">
    <location>
        <position position="1"/>
    </location>
</feature>
<sequence>ERRARRHPGLAGHRHRPRTGAAVGGAARAPWRRDLRRPGGVRDPALPRRVRLRPRAHPRAAGAHGAHRGRGGGAHLRAAGADARGRRPDRRHHRHHPRKPPDGRARLRVAGAGVGVGAVAQLASHGAGPPGRPGRRADPRAAPADEHARPGPGRARGRRRKVHPGRARAHALRHGAAGPEDGGGHRHRPGNAHLAQRHPGPLAGNSLRRFRRQPVGHGARRRRDDPGRAHRARGPGADGSGPRGLPPARLPDPRVGAGAGAAGAPSRGHAGRVAAGAARQHRPSRRVGPRPRPRRRGGGAVPHRVPGGGPRHRARRGGAVPRLPAGGRVVPRPAGDHPHLRPGGRQVPGVPAHGARGEPVPGVARHPRVPGRARGVPHAAARAGAGHGARRGTGDAAAGQRDQRGDAHPRAHRPVHRGAAGRGAPGTRRLHAGRHGRNARRGAAGAGAGEARGLLFHRHQRPGAVHAGRGPGQLADRQPLQPVPSRGGAAAGLHLPLRQGSRDRGGRVRRGGGHAAGRLSADRHGGVVAFRGPSRAGGDQEGDPLGDVRGRRRRRGRGAEGIVARRGAAGADGAAGPGAGPQQVLGVAGLVAPGM</sequence>
<dbReference type="AlphaFoldDB" id="A0A6J4MPX5"/>
<feature type="region of interest" description="Disordered" evidence="1">
    <location>
        <begin position="122"/>
        <end position="448"/>
    </location>
</feature>
<gene>
    <name evidence="2" type="ORF">AVDCRST_MAG89-4062</name>
</gene>
<keyword evidence="2" id="KW-0670">Pyruvate</keyword>
<feature type="compositionally biased region" description="Basic residues" evidence="1">
    <location>
        <begin position="155"/>
        <end position="173"/>
    </location>
</feature>
<protein>
    <submittedName>
        <fullName evidence="2">Phosphoenolpyruvate-protein phosphotransferase of PTS system</fullName>
        <ecNumber evidence="2">2.7.3.9</ecNumber>
    </submittedName>
</protein>
<feature type="region of interest" description="Disordered" evidence="1">
    <location>
        <begin position="1"/>
        <end position="106"/>
    </location>
</feature>
<organism evidence="2">
    <name type="scientific">uncultured Gemmatimonadota bacterium</name>
    <dbReference type="NCBI Taxonomy" id="203437"/>
    <lineage>
        <taxon>Bacteria</taxon>
        <taxon>Pseudomonadati</taxon>
        <taxon>Gemmatimonadota</taxon>
        <taxon>environmental samples</taxon>
    </lineage>
</organism>
<name>A0A6J4MPX5_9BACT</name>
<reference evidence="2" key="1">
    <citation type="submission" date="2020-02" db="EMBL/GenBank/DDBJ databases">
        <authorList>
            <person name="Meier V. D."/>
        </authorList>
    </citation>
    <scope>NUCLEOTIDE SEQUENCE</scope>
    <source>
        <strain evidence="2">AVDCRST_MAG89</strain>
    </source>
</reference>